<evidence type="ECO:0000256" key="7">
    <source>
        <dbReference type="ARBA" id="ARBA00022723"/>
    </source>
</evidence>
<keyword evidence="12" id="KW-0472">Membrane</keyword>
<dbReference type="AlphaFoldDB" id="A0AAD9JY84"/>
<evidence type="ECO:0000256" key="3">
    <source>
        <dbReference type="ARBA" id="ARBA00008388"/>
    </source>
</evidence>
<evidence type="ECO:0000256" key="9">
    <source>
        <dbReference type="ARBA" id="ARBA00022989"/>
    </source>
</evidence>
<dbReference type="GO" id="GO:0046872">
    <property type="term" value="F:metal ion binding"/>
    <property type="evidence" value="ECO:0007669"/>
    <property type="project" value="UniProtKB-KW"/>
</dbReference>
<keyword evidence="9" id="KW-1133">Transmembrane helix</keyword>
<dbReference type="PANTHER" id="PTHR31803">
    <property type="entry name" value="ALTERNATIVE OXIDASE"/>
    <property type="match status" value="1"/>
</dbReference>
<comment type="similarity">
    <text evidence="3">Belongs to the alternative oxidase family.</text>
</comment>
<proteinExistence type="inferred from homology"/>
<dbReference type="PANTHER" id="PTHR31803:SF3">
    <property type="entry name" value="ALTERNATIVE OXIDASE"/>
    <property type="match status" value="1"/>
</dbReference>
<evidence type="ECO:0000256" key="5">
    <source>
        <dbReference type="ARBA" id="ARBA00022660"/>
    </source>
</evidence>
<evidence type="ECO:0000313" key="13">
    <source>
        <dbReference type="EMBL" id="KAK2161628.1"/>
    </source>
</evidence>
<protein>
    <recommendedName>
        <fullName evidence="15">Alternative oxidase</fullName>
    </recommendedName>
</protein>
<dbReference type="GO" id="GO:0005739">
    <property type="term" value="C:mitochondrion"/>
    <property type="evidence" value="ECO:0007669"/>
    <property type="project" value="TreeGrafter"/>
</dbReference>
<keyword evidence="6" id="KW-0812">Transmembrane</keyword>
<evidence type="ECO:0000256" key="1">
    <source>
        <dbReference type="ARBA" id="ARBA00001962"/>
    </source>
</evidence>
<evidence type="ECO:0008006" key="15">
    <source>
        <dbReference type="Google" id="ProtNLM"/>
    </source>
</evidence>
<dbReference type="InterPro" id="IPR038659">
    <property type="entry name" value="AOX_sf"/>
</dbReference>
<reference evidence="13" key="1">
    <citation type="journal article" date="2023" name="Mol. Biol. Evol.">
        <title>Third-Generation Sequencing Reveals the Adaptive Role of the Epigenome in Three Deep-Sea Polychaetes.</title>
        <authorList>
            <person name="Perez M."/>
            <person name="Aroh O."/>
            <person name="Sun Y."/>
            <person name="Lan Y."/>
            <person name="Juniper S.K."/>
            <person name="Young C.R."/>
            <person name="Angers B."/>
            <person name="Qian P.Y."/>
        </authorList>
    </citation>
    <scope>NUCLEOTIDE SEQUENCE</scope>
    <source>
        <strain evidence="13">P08H-3</strain>
    </source>
</reference>
<keyword evidence="7" id="KW-0479">Metal-binding</keyword>
<dbReference type="GO" id="GO:0009916">
    <property type="term" value="F:alternative oxidase activity"/>
    <property type="evidence" value="ECO:0007669"/>
    <property type="project" value="InterPro"/>
</dbReference>
<keyword evidence="5" id="KW-0679">Respiratory chain</keyword>
<dbReference type="GO" id="GO:0016020">
    <property type="term" value="C:membrane"/>
    <property type="evidence" value="ECO:0007669"/>
    <property type="project" value="UniProtKB-SubCell"/>
</dbReference>
<evidence type="ECO:0000256" key="10">
    <source>
        <dbReference type="ARBA" id="ARBA00023002"/>
    </source>
</evidence>
<keyword evidence="10" id="KW-0560">Oxidoreductase</keyword>
<comment type="cofactor">
    <cofactor evidence="1">
        <name>Fe cation</name>
        <dbReference type="ChEBI" id="CHEBI:24875"/>
    </cofactor>
</comment>
<evidence type="ECO:0000256" key="12">
    <source>
        <dbReference type="ARBA" id="ARBA00023136"/>
    </source>
</evidence>
<keyword evidence="14" id="KW-1185">Reference proteome</keyword>
<gene>
    <name evidence="13" type="ORF">LSH36_113g05007</name>
</gene>
<dbReference type="Pfam" id="PF01786">
    <property type="entry name" value="AOX"/>
    <property type="match status" value="1"/>
</dbReference>
<evidence type="ECO:0000256" key="2">
    <source>
        <dbReference type="ARBA" id="ARBA00004370"/>
    </source>
</evidence>
<evidence type="ECO:0000256" key="6">
    <source>
        <dbReference type="ARBA" id="ARBA00022692"/>
    </source>
</evidence>
<keyword evidence="11" id="KW-0408">Iron</keyword>
<accession>A0AAD9JY84</accession>
<evidence type="ECO:0000256" key="8">
    <source>
        <dbReference type="ARBA" id="ARBA00022982"/>
    </source>
</evidence>
<sequence>MHLMTALELKRPTMAFKTLVLASQALFVTLFSVAYMIGPRYCHRFVGYLEEEAVVTYTKCLKADATMKDVILAIRADEAHHRLVNHTLASMERDDFNPYKPGQ</sequence>
<evidence type="ECO:0000256" key="11">
    <source>
        <dbReference type="ARBA" id="ARBA00023004"/>
    </source>
</evidence>
<comment type="subcellular location">
    <subcellularLocation>
        <location evidence="2">Membrane</location>
    </subcellularLocation>
</comment>
<dbReference type="GO" id="GO:0010230">
    <property type="term" value="P:alternative respiration"/>
    <property type="evidence" value="ECO:0007669"/>
    <property type="project" value="TreeGrafter"/>
</dbReference>
<organism evidence="13 14">
    <name type="scientific">Paralvinella palmiformis</name>
    <dbReference type="NCBI Taxonomy" id="53620"/>
    <lineage>
        <taxon>Eukaryota</taxon>
        <taxon>Metazoa</taxon>
        <taxon>Spiralia</taxon>
        <taxon>Lophotrochozoa</taxon>
        <taxon>Annelida</taxon>
        <taxon>Polychaeta</taxon>
        <taxon>Sedentaria</taxon>
        <taxon>Canalipalpata</taxon>
        <taxon>Terebellida</taxon>
        <taxon>Terebelliformia</taxon>
        <taxon>Alvinellidae</taxon>
        <taxon>Paralvinella</taxon>
    </lineage>
</organism>
<name>A0AAD9JY84_9ANNE</name>
<dbReference type="Proteomes" id="UP001208570">
    <property type="component" value="Unassembled WGS sequence"/>
</dbReference>
<keyword evidence="8" id="KW-0249">Electron transport</keyword>
<comment type="caution">
    <text evidence="13">The sequence shown here is derived from an EMBL/GenBank/DDBJ whole genome shotgun (WGS) entry which is preliminary data.</text>
</comment>
<evidence type="ECO:0000313" key="14">
    <source>
        <dbReference type="Proteomes" id="UP001208570"/>
    </source>
</evidence>
<dbReference type="EMBL" id="JAODUP010000113">
    <property type="protein sequence ID" value="KAK2161628.1"/>
    <property type="molecule type" value="Genomic_DNA"/>
</dbReference>
<evidence type="ECO:0000256" key="4">
    <source>
        <dbReference type="ARBA" id="ARBA00022448"/>
    </source>
</evidence>
<keyword evidence="4" id="KW-0813">Transport</keyword>
<dbReference type="InterPro" id="IPR002680">
    <property type="entry name" value="AOX"/>
</dbReference>
<dbReference type="Gene3D" id="1.20.1260.140">
    <property type="entry name" value="Alternative oxidase"/>
    <property type="match status" value="2"/>
</dbReference>